<dbReference type="Proteomes" id="UP000265520">
    <property type="component" value="Unassembled WGS sequence"/>
</dbReference>
<comment type="caution">
    <text evidence="1">The sequence shown here is derived from an EMBL/GenBank/DDBJ whole genome shotgun (WGS) entry which is preliminary data.</text>
</comment>
<keyword evidence="2" id="KW-1185">Reference proteome</keyword>
<name>A0A392QH18_9FABA</name>
<dbReference type="EMBL" id="LXQA010132661">
    <property type="protein sequence ID" value="MCI22836.1"/>
    <property type="molecule type" value="Genomic_DNA"/>
</dbReference>
<dbReference type="AlphaFoldDB" id="A0A392QH18"/>
<evidence type="ECO:0000313" key="1">
    <source>
        <dbReference type="EMBL" id="MCI22836.1"/>
    </source>
</evidence>
<reference evidence="1 2" key="1">
    <citation type="journal article" date="2018" name="Front. Plant Sci.">
        <title>Red Clover (Trifolium pratense) and Zigzag Clover (T. medium) - A Picture of Genomic Similarities and Differences.</title>
        <authorList>
            <person name="Dluhosova J."/>
            <person name="Istvanek J."/>
            <person name="Nedelnik J."/>
            <person name="Repkova J."/>
        </authorList>
    </citation>
    <scope>NUCLEOTIDE SEQUENCE [LARGE SCALE GENOMIC DNA]</scope>
    <source>
        <strain evidence="2">cv. 10/8</strain>
        <tissue evidence="1">Leaf</tissue>
    </source>
</reference>
<accession>A0A392QH18</accession>
<protein>
    <submittedName>
        <fullName evidence="1">Uncharacterized protein</fullName>
    </submittedName>
</protein>
<feature type="non-terminal residue" evidence="1">
    <location>
        <position position="1"/>
    </location>
</feature>
<evidence type="ECO:0000313" key="2">
    <source>
        <dbReference type="Proteomes" id="UP000265520"/>
    </source>
</evidence>
<organism evidence="1 2">
    <name type="scientific">Trifolium medium</name>
    <dbReference type="NCBI Taxonomy" id="97028"/>
    <lineage>
        <taxon>Eukaryota</taxon>
        <taxon>Viridiplantae</taxon>
        <taxon>Streptophyta</taxon>
        <taxon>Embryophyta</taxon>
        <taxon>Tracheophyta</taxon>
        <taxon>Spermatophyta</taxon>
        <taxon>Magnoliopsida</taxon>
        <taxon>eudicotyledons</taxon>
        <taxon>Gunneridae</taxon>
        <taxon>Pentapetalae</taxon>
        <taxon>rosids</taxon>
        <taxon>fabids</taxon>
        <taxon>Fabales</taxon>
        <taxon>Fabaceae</taxon>
        <taxon>Papilionoideae</taxon>
        <taxon>50 kb inversion clade</taxon>
        <taxon>NPAAA clade</taxon>
        <taxon>Hologalegina</taxon>
        <taxon>IRL clade</taxon>
        <taxon>Trifolieae</taxon>
        <taxon>Trifolium</taxon>
    </lineage>
</organism>
<proteinExistence type="predicted"/>
<sequence length="128" mass="13330">CESLLALSSFTPISIANLIPVIRASYSAWLLLALNSNLKDCSINTSSGPSSTTPSPLPLRLEAPSTDRIHACDDVSPAGADSSTTKSASTWALIQPLGTKVISNSDSSNDYATILPARSGFFNTCLIG</sequence>